<gene>
    <name evidence="2" type="ordered locus">Cwoe_2254</name>
</gene>
<protein>
    <recommendedName>
        <fullName evidence="4">Tat pathway signal protein</fullName>
    </recommendedName>
</protein>
<dbReference type="eggNOG" id="COG2837">
    <property type="taxonomic scope" value="Bacteria"/>
</dbReference>
<reference evidence="3" key="2">
    <citation type="submission" date="2010-01" db="EMBL/GenBank/DDBJ databases">
        <title>The complete genome of Conexibacter woesei DSM 14684.</title>
        <authorList>
            <consortium name="US DOE Joint Genome Institute (JGI-PGF)"/>
            <person name="Lucas S."/>
            <person name="Copeland A."/>
            <person name="Lapidus A."/>
            <person name="Glavina del Rio T."/>
            <person name="Dalin E."/>
            <person name="Tice H."/>
            <person name="Bruce D."/>
            <person name="Goodwin L."/>
            <person name="Pitluck S."/>
            <person name="Kyrpides N."/>
            <person name="Mavromatis K."/>
            <person name="Ivanova N."/>
            <person name="Mikhailova N."/>
            <person name="Chertkov O."/>
            <person name="Brettin T."/>
            <person name="Detter J.C."/>
            <person name="Han C."/>
            <person name="Larimer F."/>
            <person name="Land M."/>
            <person name="Hauser L."/>
            <person name="Markowitz V."/>
            <person name="Cheng J.-F."/>
            <person name="Hugenholtz P."/>
            <person name="Woyke T."/>
            <person name="Wu D."/>
            <person name="Pukall R."/>
            <person name="Steenblock K."/>
            <person name="Schneider S."/>
            <person name="Klenk H.-P."/>
            <person name="Eisen J.A."/>
        </authorList>
    </citation>
    <scope>NUCLEOTIDE SEQUENCE [LARGE SCALE GENOMIC DNA]</scope>
    <source>
        <strain evidence="3">DSM 14684 / CIP 108061 / JCM 11494 / NBRC 100937 / ID131577</strain>
    </source>
</reference>
<organism evidence="2 3">
    <name type="scientific">Conexibacter woesei (strain DSM 14684 / CCUG 47730 / CIP 108061 / JCM 11494 / NBRC 100937 / ID131577)</name>
    <dbReference type="NCBI Taxonomy" id="469383"/>
    <lineage>
        <taxon>Bacteria</taxon>
        <taxon>Bacillati</taxon>
        <taxon>Actinomycetota</taxon>
        <taxon>Thermoleophilia</taxon>
        <taxon>Solirubrobacterales</taxon>
        <taxon>Conexibacteraceae</taxon>
        <taxon>Conexibacter</taxon>
    </lineage>
</organism>
<evidence type="ECO:0000313" key="3">
    <source>
        <dbReference type="Proteomes" id="UP000008229"/>
    </source>
</evidence>
<evidence type="ECO:0000256" key="1">
    <source>
        <dbReference type="SAM" id="MobiDB-lite"/>
    </source>
</evidence>
<name>D3F6B2_CONWI</name>
<dbReference type="STRING" id="469383.Cwoe_2254"/>
<proteinExistence type="predicted"/>
<reference evidence="2 3" key="1">
    <citation type="journal article" date="2010" name="Stand. Genomic Sci.">
        <title>Complete genome sequence of Conexibacter woesei type strain (ID131577).</title>
        <authorList>
            <person name="Pukall R."/>
            <person name="Lapidus A."/>
            <person name="Glavina Del Rio T."/>
            <person name="Copeland A."/>
            <person name="Tice H."/>
            <person name="Cheng J.-F."/>
            <person name="Lucas S."/>
            <person name="Chen F."/>
            <person name="Nolan M."/>
            <person name="Bruce D."/>
            <person name="Goodwin L."/>
            <person name="Pitluck S."/>
            <person name="Mavromatis K."/>
            <person name="Ivanova N."/>
            <person name="Ovchinnikova G."/>
            <person name="Pati A."/>
            <person name="Chen A."/>
            <person name="Palaniappan K."/>
            <person name="Land M."/>
            <person name="Hauser L."/>
            <person name="Chang Y.-J."/>
            <person name="Jeffries C.D."/>
            <person name="Chain P."/>
            <person name="Meincke L."/>
            <person name="Sims D."/>
            <person name="Brettin T."/>
            <person name="Detter J.C."/>
            <person name="Rohde M."/>
            <person name="Goeker M."/>
            <person name="Bristow J."/>
            <person name="Eisen J.A."/>
            <person name="Markowitz V."/>
            <person name="Kyrpides N.C."/>
            <person name="Klenk H.-P."/>
            <person name="Hugenholtz P."/>
        </authorList>
    </citation>
    <scope>NUCLEOTIDE SEQUENCE [LARGE SCALE GENOMIC DNA]</scope>
    <source>
        <strain evidence="3">DSM 14684 / CIP 108061 / JCM 11494 / NBRC 100937 / ID131577</strain>
    </source>
</reference>
<accession>D3F6B2</accession>
<dbReference type="InterPro" id="IPR011008">
    <property type="entry name" value="Dimeric_a/b-barrel"/>
</dbReference>
<dbReference type="PROSITE" id="PS51318">
    <property type="entry name" value="TAT"/>
    <property type="match status" value="1"/>
</dbReference>
<dbReference type="EMBL" id="CP001854">
    <property type="protein sequence ID" value="ADB50679.1"/>
    <property type="molecule type" value="Genomic_DNA"/>
</dbReference>
<dbReference type="AlphaFoldDB" id="D3F6B2"/>
<dbReference type="OrthoDB" id="4104959at2"/>
<dbReference type="Proteomes" id="UP000008229">
    <property type="component" value="Chromosome"/>
</dbReference>
<feature type="region of interest" description="Disordered" evidence="1">
    <location>
        <begin position="36"/>
        <end position="57"/>
    </location>
</feature>
<evidence type="ECO:0008006" key="4">
    <source>
        <dbReference type="Google" id="ProtNLM"/>
    </source>
</evidence>
<sequence length="408" mass="42638" precursor="true">MSGESSGQPVTRRRLLVTGGGIALAALAAGRLAGGAGDGDGDRVQAVRPAPPGRPDRQHVWDAVLRTDAAGNRLAPRHHRLVHLSLTGPPTVAAAAVLEDALRALEERYPLGPAGLLVAVGWSAAWFAAVGRPSPVPAPTAITADEAPALDAHAACVHLASDREEAVASAERRLRGALRPPLAVADVRAGAVGAGFARRIGRGANGVPPGQPPRDSPLLMGFASGRRRNQAGEDDVTVADGPWAGATTMHVSVLSLALATWFGSLDDDQRAARMFAPGIDARRARATTAGLELPGDLARTARRHGLVGHAQAAATARVGGRPRILRRDFNGRDSDQPLVHFVSLQRTVEDFAATRRAMAATAAVDADRRVGAHVNNGINEWITTRSRANYLVPVRSRRSCPGLAGWDA</sequence>
<keyword evidence="3" id="KW-1185">Reference proteome</keyword>
<dbReference type="RefSeq" id="WP_012933730.1">
    <property type="nucleotide sequence ID" value="NC_013739.1"/>
</dbReference>
<dbReference type="SUPFAM" id="SSF54909">
    <property type="entry name" value="Dimeric alpha+beta barrel"/>
    <property type="match status" value="1"/>
</dbReference>
<dbReference type="Pfam" id="PF24152">
    <property type="entry name" value="DUF7405"/>
    <property type="match status" value="1"/>
</dbReference>
<evidence type="ECO:0000313" key="2">
    <source>
        <dbReference type="EMBL" id="ADB50679.1"/>
    </source>
</evidence>
<dbReference type="KEGG" id="cwo:Cwoe_2254"/>
<dbReference type="InterPro" id="IPR055828">
    <property type="entry name" value="DUF7405"/>
</dbReference>
<dbReference type="InterPro" id="IPR006311">
    <property type="entry name" value="TAT_signal"/>
</dbReference>
<dbReference type="HOGENOM" id="CLU_641945_0_0_11"/>